<feature type="domain" description="HTH lacI-type" evidence="6">
    <location>
        <begin position="6"/>
        <end position="60"/>
    </location>
</feature>
<dbReference type="PANTHER" id="PTHR30146:SF95">
    <property type="entry name" value="RIBOSE OPERON REPRESSOR"/>
    <property type="match status" value="1"/>
</dbReference>
<reference evidence="8" key="1">
    <citation type="journal article" date="2019" name="Int. J. Syst. Evol. Microbiol.">
        <title>The Global Catalogue of Microorganisms (GCM) 10K type strain sequencing project: providing services to taxonomists for standard genome sequencing and annotation.</title>
        <authorList>
            <consortium name="The Broad Institute Genomics Platform"/>
            <consortium name="The Broad Institute Genome Sequencing Center for Infectious Disease"/>
            <person name="Wu L."/>
            <person name="Ma J."/>
        </authorList>
    </citation>
    <scope>NUCLEOTIDE SEQUENCE [LARGE SCALE GENOMIC DNA]</scope>
    <source>
        <strain evidence="8">CCM 8875</strain>
    </source>
</reference>
<keyword evidence="1" id="KW-0678">Repressor</keyword>
<dbReference type="SMART" id="SM00354">
    <property type="entry name" value="HTH_LACI"/>
    <property type="match status" value="1"/>
</dbReference>
<proteinExistence type="predicted"/>
<keyword evidence="3 7" id="KW-0238">DNA-binding</keyword>
<dbReference type="CDD" id="cd06278">
    <property type="entry name" value="PBP1_LacI-like"/>
    <property type="match status" value="1"/>
</dbReference>
<protein>
    <submittedName>
        <fullName evidence="7">LacI family DNA-binding transcriptional regulator</fullName>
    </submittedName>
</protein>
<feature type="region of interest" description="Disordered" evidence="5">
    <location>
        <begin position="337"/>
        <end position="356"/>
    </location>
</feature>
<dbReference type="InterPro" id="IPR000843">
    <property type="entry name" value="HTH_LacI"/>
</dbReference>
<evidence type="ECO:0000256" key="4">
    <source>
        <dbReference type="ARBA" id="ARBA00023163"/>
    </source>
</evidence>
<dbReference type="SUPFAM" id="SSF53822">
    <property type="entry name" value="Periplasmic binding protein-like I"/>
    <property type="match status" value="1"/>
</dbReference>
<dbReference type="Proteomes" id="UP001597302">
    <property type="component" value="Unassembled WGS sequence"/>
</dbReference>
<evidence type="ECO:0000313" key="7">
    <source>
        <dbReference type="EMBL" id="MFD1481144.1"/>
    </source>
</evidence>
<dbReference type="Gene3D" id="3.40.50.2300">
    <property type="match status" value="2"/>
</dbReference>
<keyword evidence="8" id="KW-1185">Reference proteome</keyword>
<dbReference type="GO" id="GO:0003677">
    <property type="term" value="F:DNA binding"/>
    <property type="evidence" value="ECO:0007669"/>
    <property type="project" value="UniProtKB-KW"/>
</dbReference>
<dbReference type="PANTHER" id="PTHR30146">
    <property type="entry name" value="LACI-RELATED TRANSCRIPTIONAL REPRESSOR"/>
    <property type="match status" value="1"/>
</dbReference>
<dbReference type="InterPro" id="IPR046335">
    <property type="entry name" value="LacI/GalR-like_sensor"/>
</dbReference>
<evidence type="ECO:0000256" key="1">
    <source>
        <dbReference type="ARBA" id="ARBA00022491"/>
    </source>
</evidence>
<keyword evidence="2" id="KW-0805">Transcription regulation</keyword>
<dbReference type="SUPFAM" id="SSF47413">
    <property type="entry name" value="lambda repressor-like DNA-binding domains"/>
    <property type="match status" value="1"/>
</dbReference>
<accession>A0ABW4DX14</accession>
<gene>
    <name evidence="7" type="ORF">ACFQ5P_07550</name>
</gene>
<dbReference type="InterPro" id="IPR028082">
    <property type="entry name" value="Peripla_BP_I"/>
</dbReference>
<evidence type="ECO:0000256" key="3">
    <source>
        <dbReference type="ARBA" id="ARBA00023125"/>
    </source>
</evidence>
<comment type="caution">
    <text evidence="7">The sequence shown here is derived from an EMBL/GenBank/DDBJ whole genome shotgun (WGS) entry which is preliminary data.</text>
</comment>
<evidence type="ECO:0000256" key="5">
    <source>
        <dbReference type="SAM" id="MobiDB-lite"/>
    </source>
</evidence>
<evidence type="ECO:0000313" key="8">
    <source>
        <dbReference type="Proteomes" id="UP001597302"/>
    </source>
</evidence>
<dbReference type="Gene3D" id="1.10.260.40">
    <property type="entry name" value="lambda repressor-like DNA-binding domains"/>
    <property type="match status" value="1"/>
</dbReference>
<dbReference type="PROSITE" id="PS50932">
    <property type="entry name" value="HTH_LACI_2"/>
    <property type="match status" value="1"/>
</dbReference>
<evidence type="ECO:0000259" key="6">
    <source>
        <dbReference type="PROSITE" id="PS50932"/>
    </source>
</evidence>
<dbReference type="CDD" id="cd01392">
    <property type="entry name" value="HTH_LacI"/>
    <property type="match status" value="1"/>
</dbReference>
<dbReference type="EMBL" id="JBHTOQ010000018">
    <property type="protein sequence ID" value="MFD1481144.1"/>
    <property type="molecule type" value="Genomic_DNA"/>
</dbReference>
<evidence type="ECO:0000256" key="2">
    <source>
        <dbReference type="ARBA" id="ARBA00023015"/>
    </source>
</evidence>
<dbReference type="InterPro" id="IPR010982">
    <property type="entry name" value="Lambda_DNA-bd_dom_sf"/>
</dbReference>
<keyword evidence="4" id="KW-0804">Transcription</keyword>
<dbReference type="RefSeq" id="WP_131574255.1">
    <property type="nucleotide sequence ID" value="NZ_CBCSAJ010000002.1"/>
</dbReference>
<organism evidence="7 8">
    <name type="scientific">Paracoccus nototheniae</name>
    <dbReference type="NCBI Taxonomy" id="2489002"/>
    <lineage>
        <taxon>Bacteria</taxon>
        <taxon>Pseudomonadati</taxon>
        <taxon>Pseudomonadota</taxon>
        <taxon>Alphaproteobacteria</taxon>
        <taxon>Rhodobacterales</taxon>
        <taxon>Paracoccaceae</taxon>
        <taxon>Paracoccus</taxon>
    </lineage>
</organism>
<sequence length="356" mass="37128">MQKTAISARDVAEAAGVSRTAVSRTFTPGASVAPATRARVIAAAEALGYQVNSLARGLTRAESGLVALIVAELDTPYRSRLVSALTERLQLAGKLAMIINTDRSDASVEAALRQAIGYRTDAAIVLSGMPDPALADLCLRNGLRLVLINRDEALPGTVRVRLDDEQAGAAAARTLLRAGCTRLALATSAPATTSLAARASGFLSALQEQGITPIIAAQGPTHYDTGLALGTRLLTRADPPDGVFCVTDLLAFGVMDAARHRFGLRIPQDLSVIGFDDIPQAGWEAYGLTTFAQPVSGIVDACVAWLSRPTEGDAAETVHLSAQMIWRRSVRAPTPISDPAQAFAGTGQAAPDHAAS</sequence>
<name>A0ABW4DX14_9RHOB</name>
<dbReference type="Pfam" id="PF00356">
    <property type="entry name" value="LacI"/>
    <property type="match status" value="1"/>
</dbReference>
<dbReference type="Pfam" id="PF13377">
    <property type="entry name" value="Peripla_BP_3"/>
    <property type="match status" value="1"/>
</dbReference>